<dbReference type="EMBL" id="WIBF01000010">
    <property type="protein sequence ID" value="MQQ09783.1"/>
    <property type="molecule type" value="Genomic_DNA"/>
</dbReference>
<protein>
    <submittedName>
        <fullName evidence="1">Uncharacterized protein</fullName>
    </submittedName>
</protein>
<evidence type="ECO:0000313" key="1">
    <source>
        <dbReference type="EMBL" id="MQQ09783.1"/>
    </source>
</evidence>
<sequence length="241" mass="26278">MITARDLEAHWQRIWLRAPGHEDAMTRVHWMQSGALYADIRIPSDRPALNNARALSELSADQLLILMQAEGFAGTIDVQDGICTWTREINWHGTPDGIDAGRMSFDAAGDLIEDGVHADYAELWRSMPERPTAAYRFAADEAGQGILVLSNTQFLIGFGHPDAPATAPLIAALKGGEIPDSLHTHFAAHYVFGQWDGTAGQARLATNPFLEGQVVLTRISAGFQFTGVTFDGQAQTLEIPI</sequence>
<dbReference type="Proteomes" id="UP000444174">
    <property type="component" value="Unassembled WGS sequence"/>
</dbReference>
<reference evidence="1 2" key="1">
    <citation type="submission" date="2019-10" db="EMBL/GenBank/DDBJ databases">
        <title>Epibacterium sp. nov., isolated from seawater.</title>
        <authorList>
            <person name="Zhang X."/>
            <person name="Li N."/>
        </authorList>
    </citation>
    <scope>NUCLEOTIDE SEQUENCE [LARGE SCALE GENOMIC DNA]</scope>
    <source>
        <strain evidence="1 2">SM1979</strain>
    </source>
</reference>
<accession>A0A843YKP4</accession>
<comment type="caution">
    <text evidence="1">The sequence shown here is derived from an EMBL/GenBank/DDBJ whole genome shotgun (WGS) entry which is preliminary data.</text>
</comment>
<evidence type="ECO:0000313" key="2">
    <source>
        <dbReference type="Proteomes" id="UP000444174"/>
    </source>
</evidence>
<name>A0A843YKP4_9RHOB</name>
<keyword evidence="2" id="KW-1185">Reference proteome</keyword>
<dbReference type="AlphaFoldDB" id="A0A843YKP4"/>
<organism evidence="1 2">
    <name type="scientific">Tritonibacter litoralis</name>
    <dbReference type="NCBI Taxonomy" id="2662264"/>
    <lineage>
        <taxon>Bacteria</taxon>
        <taxon>Pseudomonadati</taxon>
        <taxon>Pseudomonadota</taxon>
        <taxon>Alphaproteobacteria</taxon>
        <taxon>Rhodobacterales</taxon>
        <taxon>Paracoccaceae</taxon>
        <taxon>Tritonibacter</taxon>
    </lineage>
</organism>
<gene>
    <name evidence="1" type="ORF">GFB49_15055</name>
</gene>
<proteinExistence type="predicted"/>
<dbReference type="RefSeq" id="WP_153216760.1">
    <property type="nucleotide sequence ID" value="NZ_WIBF01000010.1"/>
</dbReference>